<proteinExistence type="inferred from homology"/>
<feature type="transmembrane region" description="Helical" evidence="8">
    <location>
        <begin position="23"/>
        <end position="42"/>
    </location>
</feature>
<name>A0AAN7JRW8_9MYRT</name>
<evidence type="ECO:0000313" key="11">
    <source>
        <dbReference type="Proteomes" id="UP001345219"/>
    </source>
</evidence>
<dbReference type="EMBL" id="JAXIOK010000016">
    <property type="protein sequence ID" value="KAK4752488.1"/>
    <property type="molecule type" value="Genomic_DNA"/>
</dbReference>
<keyword evidence="4 8" id="KW-1003">Cell membrane</keyword>
<protein>
    <recommendedName>
        <fullName evidence="8">CASP-like protein</fullName>
    </recommendedName>
</protein>
<feature type="transmembrane region" description="Helical" evidence="8">
    <location>
        <begin position="143"/>
        <end position="166"/>
    </location>
</feature>
<reference evidence="10 11" key="1">
    <citation type="journal article" date="2023" name="Hortic Res">
        <title>Pangenome of water caltrop reveals structural variations and asymmetric subgenome divergence after allopolyploidization.</title>
        <authorList>
            <person name="Zhang X."/>
            <person name="Chen Y."/>
            <person name="Wang L."/>
            <person name="Yuan Y."/>
            <person name="Fang M."/>
            <person name="Shi L."/>
            <person name="Lu R."/>
            <person name="Comes H.P."/>
            <person name="Ma Y."/>
            <person name="Chen Y."/>
            <person name="Huang G."/>
            <person name="Zhou Y."/>
            <person name="Zheng Z."/>
            <person name="Qiu Y."/>
        </authorList>
    </citation>
    <scope>NUCLEOTIDE SEQUENCE [LARGE SCALE GENOMIC DNA]</scope>
    <source>
        <tissue evidence="10">Roots</tissue>
    </source>
</reference>
<comment type="subunit">
    <text evidence="3 8">Homodimer and heterodimers.</text>
</comment>
<dbReference type="PANTHER" id="PTHR33573">
    <property type="entry name" value="CASP-LIKE PROTEIN 4A4"/>
    <property type="match status" value="1"/>
</dbReference>
<evidence type="ECO:0000256" key="7">
    <source>
        <dbReference type="ARBA" id="ARBA00023136"/>
    </source>
</evidence>
<feature type="domain" description="Casparian strip membrane protein" evidence="9">
    <location>
        <begin position="17"/>
        <end position="156"/>
    </location>
</feature>
<evidence type="ECO:0000256" key="5">
    <source>
        <dbReference type="ARBA" id="ARBA00022692"/>
    </source>
</evidence>
<dbReference type="GO" id="GO:0005886">
    <property type="term" value="C:plasma membrane"/>
    <property type="evidence" value="ECO:0007669"/>
    <property type="project" value="UniProtKB-SubCell"/>
</dbReference>
<keyword evidence="6 8" id="KW-1133">Transmembrane helix</keyword>
<dbReference type="InterPro" id="IPR006702">
    <property type="entry name" value="CASP_dom"/>
</dbReference>
<evidence type="ECO:0000256" key="4">
    <source>
        <dbReference type="ARBA" id="ARBA00022475"/>
    </source>
</evidence>
<keyword evidence="5 8" id="KW-0812">Transmembrane</keyword>
<dbReference type="AlphaFoldDB" id="A0AAN7JRW8"/>
<evidence type="ECO:0000256" key="8">
    <source>
        <dbReference type="RuleBase" id="RU361233"/>
    </source>
</evidence>
<evidence type="ECO:0000256" key="3">
    <source>
        <dbReference type="ARBA" id="ARBA00011489"/>
    </source>
</evidence>
<organism evidence="10 11">
    <name type="scientific">Trapa incisa</name>
    <dbReference type="NCBI Taxonomy" id="236973"/>
    <lineage>
        <taxon>Eukaryota</taxon>
        <taxon>Viridiplantae</taxon>
        <taxon>Streptophyta</taxon>
        <taxon>Embryophyta</taxon>
        <taxon>Tracheophyta</taxon>
        <taxon>Spermatophyta</taxon>
        <taxon>Magnoliopsida</taxon>
        <taxon>eudicotyledons</taxon>
        <taxon>Gunneridae</taxon>
        <taxon>Pentapetalae</taxon>
        <taxon>rosids</taxon>
        <taxon>malvids</taxon>
        <taxon>Myrtales</taxon>
        <taxon>Lythraceae</taxon>
        <taxon>Trapa</taxon>
    </lineage>
</organism>
<dbReference type="Proteomes" id="UP001345219">
    <property type="component" value="Chromosome 16"/>
</dbReference>
<keyword evidence="11" id="KW-1185">Reference proteome</keyword>
<gene>
    <name evidence="10" type="ORF">SAY87_021286</name>
</gene>
<accession>A0AAN7JRW8</accession>
<sequence>MTGGKAGGSGSAQGLSPLKLLDFTLRVSAIPLNVASIWLTVSDQQRNPTFGKLEFTNLLGLKYMALISAVCAAYAFASAASSCLPFFAIRAPWIFFLSDQIIAYLMVTSGAAVTEIIYLGYIGDREVTWSEACSSFGKFCSRMRAGLVLHFLALCCLLCLSVISAFQTFSGFEPPCVWAANKQGEEEEERRDK</sequence>
<evidence type="ECO:0000313" key="10">
    <source>
        <dbReference type="EMBL" id="KAK4752488.1"/>
    </source>
</evidence>
<feature type="transmembrane region" description="Helical" evidence="8">
    <location>
        <begin position="63"/>
        <end position="89"/>
    </location>
</feature>
<evidence type="ECO:0000259" key="9">
    <source>
        <dbReference type="Pfam" id="PF04535"/>
    </source>
</evidence>
<evidence type="ECO:0000256" key="6">
    <source>
        <dbReference type="ARBA" id="ARBA00022989"/>
    </source>
</evidence>
<comment type="similarity">
    <text evidence="2 8">Belongs to the Casparian strip membrane proteins (CASP) family.</text>
</comment>
<evidence type="ECO:0000256" key="2">
    <source>
        <dbReference type="ARBA" id="ARBA00007651"/>
    </source>
</evidence>
<comment type="caution">
    <text evidence="10">The sequence shown here is derived from an EMBL/GenBank/DDBJ whole genome shotgun (WGS) entry which is preliminary data.</text>
</comment>
<comment type="subcellular location">
    <subcellularLocation>
        <location evidence="1 8">Cell membrane</location>
        <topology evidence="1 8">Multi-pass membrane protein</topology>
    </subcellularLocation>
</comment>
<evidence type="ECO:0000256" key="1">
    <source>
        <dbReference type="ARBA" id="ARBA00004651"/>
    </source>
</evidence>
<dbReference type="PANTHER" id="PTHR33573:SF30">
    <property type="entry name" value="CASP-LIKE PROTEIN 2C1-RELATED"/>
    <property type="match status" value="1"/>
</dbReference>
<dbReference type="InterPro" id="IPR006459">
    <property type="entry name" value="CASP/CASPL"/>
</dbReference>
<dbReference type="NCBIfam" id="TIGR01569">
    <property type="entry name" value="A_tha_TIGR01569"/>
    <property type="match status" value="1"/>
</dbReference>
<dbReference type="Pfam" id="PF04535">
    <property type="entry name" value="CASP_dom"/>
    <property type="match status" value="1"/>
</dbReference>
<keyword evidence="7 8" id="KW-0472">Membrane</keyword>
<feature type="transmembrane region" description="Helical" evidence="8">
    <location>
        <begin position="101"/>
        <end position="122"/>
    </location>
</feature>